<gene>
    <name evidence="1" type="ORF">EFD62_06325</name>
</gene>
<protein>
    <submittedName>
        <fullName evidence="1">Uncharacterized protein</fullName>
    </submittedName>
</protein>
<dbReference type="OrthoDB" id="2082771at2"/>
<sequence length="148" mass="17456">MHGQSNLSLDWDLARVDSIYQLEMLHLKDMGNYIYNFLLPNLQKSYKHAKQHLPGNTRKNIYSMQKLLADLIEDYDFVKLSINEDIGSEYFTKYEALFLLIESVNMIYFFSAVAKSKMKNDNSEYKLILRNLMKLTSEVHKDIICIME</sequence>
<dbReference type="RefSeq" id="WP_069194169.1">
    <property type="nucleotide sequence ID" value="NZ_RLII01000005.1"/>
</dbReference>
<evidence type="ECO:0000313" key="2">
    <source>
        <dbReference type="Proteomes" id="UP000289166"/>
    </source>
</evidence>
<organism evidence="1 2">
    <name type="scientific">Acetivibrio mesophilus</name>
    <dbReference type="NCBI Taxonomy" id="2487273"/>
    <lineage>
        <taxon>Bacteria</taxon>
        <taxon>Bacillati</taxon>
        <taxon>Bacillota</taxon>
        <taxon>Clostridia</taxon>
        <taxon>Eubacteriales</taxon>
        <taxon>Oscillospiraceae</taxon>
        <taxon>Acetivibrio</taxon>
    </lineage>
</organism>
<keyword evidence="2" id="KW-1185">Reference proteome</keyword>
<dbReference type="EMBL" id="RLII01000005">
    <property type="protein sequence ID" value="RXE59564.1"/>
    <property type="molecule type" value="Genomic_DNA"/>
</dbReference>
<evidence type="ECO:0000313" key="1">
    <source>
        <dbReference type="EMBL" id="RXE59564.1"/>
    </source>
</evidence>
<dbReference type="AlphaFoldDB" id="A0A4Q0I5F4"/>
<proteinExistence type="predicted"/>
<comment type="caution">
    <text evidence="1">The sequence shown here is derived from an EMBL/GenBank/DDBJ whole genome shotgun (WGS) entry which is preliminary data.</text>
</comment>
<name>A0A4Q0I5F4_9FIRM</name>
<reference evidence="2" key="1">
    <citation type="submission" date="2018-11" db="EMBL/GenBank/DDBJ databases">
        <title>Genome sequencing of a novel mesophilic and cellulolytic organism within the genus Hungateiclostridium.</title>
        <authorList>
            <person name="Rettenmaier R."/>
            <person name="Liebl W."/>
            <person name="Zverlov V."/>
        </authorList>
    </citation>
    <scope>NUCLEOTIDE SEQUENCE [LARGE SCALE GENOMIC DNA]</scope>
    <source>
        <strain evidence="2">N2K1</strain>
    </source>
</reference>
<accession>A0A4Q0I5F4</accession>
<dbReference type="Proteomes" id="UP000289166">
    <property type="component" value="Unassembled WGS sequence"/>
</dbReference>